<evidence type="ECO:0000256" key="1">
    <source>
        <dbReference type="SAM" id="Phobius"/>
    </source>
</evidence>
<protein>
    <submittedName>
        <fullName evidence="2">Uncharacterized protein</fullName>
    </submittedName>
</protein>
<dbReference type="AlphaFoldDB" id="A0AB74JN68"/>
<accession>A0AB74JN68</accession>
<keyword evidence="1" id="KW-1133">Transmembrane helix</keyword>
<feature type="transmembrane region" description="Helical" evidence="1">
    <location>
        <begin position="218"/>
        <end position="241"/>
    </location>
</feature>
<sequence length="242" mass="26908">MNPSYICTMRILRPVGSGSYLCPCIRTLYYYTLSILVSALLLEADILRDVEKNSCSYSNTSAALTFTTNSYPRLAHCFDISDLFGSNITEGFVNQSQPFSTYNHTISQGINYTLFNSDIYGPSANYSSVLYRQFIPHEERQVVFDSGNPADGLITLYQEAGCSNSTGQEWHGFTCFTDEHGECGTAGFAMKSFKFESRRYSDDYTCSIFSRDRKGNSAAVLGSTQAMSWGLFVSGLVAYMMA</sequence>
<gene>
    <name evidence="2" type="ORF">D6D12_07563</name>
</gene>
<reference evidence="2 3" key="1">
    <citation type="submission" date="2018-10" db="EMBL/GenBank/DDBJ databases">
        <title>Fifty Aureobasidium pullulans genomes reveal a recombining polyextremotolerant generalist.</title>
        <authorList>
            <person name="Gostincar C."/>
            <person name="Turk M."/>
            <person name="Zajc J."/>
            <person name="Gunde-Cimerman N."/>
        </authorList>
    </citation>
    <scope>NUCLEOTIDE SEQUENCE [LARGE SCALE GENOMIC DNA]</scope>
    <source>
        <strain evidence="2 3">EXF-10081</strain>
    </source>
</reference>
<comment type="caution">
    <text evidence="2">The sequence shown here is derived from an EMBL/GenBank/DDBJ whole genome shotgun (WGS) entry which is preliminary data.</text>
</comment>
<evidence type="ECO:0000313" key="3">
    <source>
        <dbReference type="Proteomes" id="UP000310374"/>
    </source>
</evidence>
<proteinExistence type="predicted"/>
<dbReference type="EMBL" id="QZAT01000118">
    <property type="protein sequence ID" value="THX24551.1"/>
    <property type="molecule type" value="Genomic_DNA"/>
</dbReference>
<organism evidence="2 3">
    <name type="scientific">Aureobasidium pullulans</name>
    <name type="common">Black yeast</name>
    <name type="synonym">Pullularia pullulans</name>
    <dbReference type="NCBI Taxonomy" id="5580"/>
    <lineage>
        <taxon>Eukaryota</taxon>
        <taxon>Fungi</taxon>
        <taxon>Dikarya</taxon>
        <taxon>Ascomycota</taxon>
        <taxon>Pezizomycotina</taxon>
        <taxon>Dothideomycetes</taxon>
        <taxon>Dothideomycetidae</taxon>
        <taxon>Dothideales</taxon>
        <taxon>Saccotheciaceae</taxon>
        <taxon>Aureobasidium</taxon>
    </lineage>
</organism>
<name>A0AB74JN68_AURPU</name>
<keyword evidence="1" id="KW-0472">Membrane</keyword>
<keyword evidence="1" id="KW-0812">Transmembrane</keyword>
<evidence type="ECO:0000313" key="2">
    <source>
        <dbReference type="EMBL" id="THX24551.1"/>
    </source>
</evidence>
<dbReference type="Proteomes" id="UP000310374">
    <property type="component" value="Unassembled WGS sequence"/>
</dbReference>